<dbReference type="InterPro" id="IPR050179">
    <property type="entry name" value="Trans_hexapeptide_repeat"/>
</dbReference>
<reference evidence="3" key="2">
    <citation type="submission" date="2014-03" db="EMBL/GenBank/DDBJ databases">
        <title>Candidatus Competibacter-lineage genomes retrieved from metagenomes reveal functional metabolic diversity.</title>
        <authorList>
            <person name="McIlroy S.J."/>
            <person name="Albertsen M."/>
            <person name="Andresen E.K."/>
            <person name="Saunders A.M."/>
            <person name="Kristiansen R."/>
            <person name="Stokholm-Bjerregaard M."/>
            <person name="Nielsen K.L."/>
            <person name="Nielsen P.H."/>
        </authorList>
    </citation>
    <scope>NUCLEOTIDE SEQUENCE</scope>
    <source>
        <strain evidence="3">Run_A_D11</strain>
    </source>
</reference>
<dbReference type="AlphaFoldDB" id="W6MCB5"/>
<keyword evidence="2" id="KW-1133">Transmembrane helix</keyword>
<accession>W6MCB5</accession>
<evidence type="ECO:0000256" key="2">
    <source>
        <dbReference type="SAM" id="Phobius"/>
    </source>
</evidence>
<reference evidence="3" key="1">
    <citation type="submission" date="2013-07" db="EMBL/GenBank/DDBJ databases">
        <authorList>
            <person name="McIlroy S."/>
        </authorList>
    </citation>
    <scope>NUCLEOTIDE SEQUENCE [LARGE SCALE GENOMIC DNA]</scope>
    <source>
        <strain evidence="3">Run_A_D11</strain>
    </source>
</reference>
<dbReference type="RefSeq" id="WP_139031741.1">
    <property type="nucleotide sequence ID" value="NZ_CBTJ020000085.1"/>
</dbReference>
<protein>
    <submittedName>
        <fullName evidence="3">O-acetyltransferase</fullName>
    </submittedName>
</protein>
<dbReference type="STRING" id="1400863.BN873_740007"/>
<dbReference type="Pfam" id="PF14602">
    <property type="entry name" value="Hexapep_2"/>
    <property type="match status" value="1"/>
</dbReference>
<feature type="transmembrane region" description="Helical" evidence="2">
    <location>
        <begin position="39"/>
        <end position="59"/>
    </location>
</feature>
<gene>
    <name evidence="3" type="ORF">BN873_740007</name>
</gene>
<dbReference type="EMBL" id="CBTJ020000085">
    <property type="protein sequence ID" value="CDI03960.1"/>
    <property type="molecule type" value="Genomic_DNA"/>
</dbReference>
<name>W6MCB5_9GAMM</name>
<dbReference type="OrthoDB" id="9815592at2"/>
<keyword evidence="4" id="KW-1185">Reference proteome</keyword>
<dbReference type="PANTHER" id="PTHR43300:SF11">
    <property type="entry name" value="ACETYLTRANSFERASE RV3034C-RELATED"/>
    <property type="match status" value="1"/>
</dbReference>
<dbReference type="Proteomes" id="UP000035760">
    <property type="component" value="Unassembled WGS sequence"/>
</dbReference>
<dbReference type="SUPFAM" id="SSF51161">
    <property type="entry name" value="Trimeric LpxA-like enzymes"/>
    <property type="match status" value="1"/>
</dbReference>
<dbReference type="Gene3D" id="2.160.10.10">
    <property type="entry name" value="Hexapeptide repeat proteins"/>
    <property type="match status" value="1"/>
</dbReference>
<evidence type="ECO:0000256" key="1">
    <source>
        <dbReference type="ARBA" id="ARBA00007274"/>
    </source>
</evidence>
<dbReference type="GO" id="GO:0016740">
    <property type="term" value="F:transferase activity"/>
    <property type="evidence" value="ECO:0007669"/>
    <property type="project" value="UniProtKB-KW"/>
</dbReference>
<comment type="similarity">
    <text evidence="1">Belongs to the transferase hexapeptide repeat family.</text>
</comment>
<sequence>MTEILRRFLKVTVFASAFFLVSPLVLLAWLEKKTSVKEAIFVSLGQFLGLFPGIIGSYLRAAYYWTLLDRCSWEIHVGFGSYFSQRGAELGANIAMGGYCIIGTASIGDGVMIASRVSIPSGKRQHVDDIGRLCSNTTLDRVTIGKKCWIGEGAIILADVGDGCIVSAGTVITTKMPDNYLIGGNPGKPIKELPH</sequence>
<feature type="transmembrane region" description="Helical" evidence="2">
    <location>
        <begin position="12"/>
        <end position="30"/>
    </location>
</feature>
<organism evidence="3 4">
    <name type="scientific">Candidatus Competibacter denitrificans Run_A_D11</name>
    <dbReference type="NCBI Taxonomy" id="1400863"/>
    <lineage>
        <taxon>Bacteria</taxon>
        <taxon>Pseudomonadati</taxon>
        <taxon>Pseudomonadota</taxon>
        <taxon>Gammaproteobacteria</taxon>
        <taxon>Candidatus Competibacteraceae</taxon>
        <taxon>Candidatus Competibacter</taxon>
    </lineage>
</organism>
<evidence type="ECO:0000313" key="4">
    <source>
        <dbReference type="Proteomes" id="UP000035760"/>
    </source>
</evidence>
<dbReference type="InterPro" id="IPR001451">
    <property type="entry name" value="Hexapep"/>
</dbReference>
<evidence type="ECO:0000313" key="3">
    <source>
        <dbReference type="EMBL" id="CDI03960.1"/>
    </source>
</evidence>
<comment type="caution">
    <text evidence="3">The sequence shown here is derived from an EMBL/GenBank/DDBJ whole genome shotgun (WGS) entry which is preliminary data.</text>
</comment>
<dbReference type="PANTHER" id="PTHR43300">
    <property type="entry name" value="ACETYLTRANSFERASE"/>
    <property type="match status" value="1"/>
</dbReference>
<dbReference type="CDD" id="cd04647">
    <property type="entry name" value="LbH_MAT_like"/>
    <property type="match status" value="1"/>
</dbReference>
<keyword evidence="2" id="KW-0472">Membrane</keyword>
<keyword evidence="2" id="KW-0812">Transmembrane</keyword>
<dbReference type="InterPro" id="IPR011004">
    <property type="entry name" value="Trimer_LpxA-like_sf"/>
</dbReference>
<proteinExistence type="inferred from homology"/>